<proteinExistence type="predicted"/>
<reference evidence="1" key="1">
    <citation type="journal article" date="2020" name="New Phytol.">
        <title>Comparative genomics reveals dynamic genome evolution in host specialist ectomycorrhizal fungi.</title>
        <authorList>
            <person name="Lofgren L.A."/>
            <person name="Nguyen N.H."/>
            <person name="Vilgalys R."/>
            <person name="Ruytinx J."/>
            <person name="Liao H.L."/>
            <person name="Branco S."/>
            <person name="Kuo A."/>
            <person name="LaButti K."/>
            <person name="Lipzen A."/>
            <person name="Andreopoulos W."/>
            <person name="Pangilinan J."/>
            <person name="Riley R."/>
            <person name="Hundley H."/>
            <person name="Na H."/>
            <person name="Barry K."/>
            <person name="Grigoriev I.V."/>
            <person name="Stajich J.E."/>
            <person name="Kennedy P.G."/>
        </authorList>
    </citation>
    <scope>NUCLEOTIDE SEQUENCE</scope>
    <source>
        <strain evidence="1">DOB743</strain>
    </source>
</reference>
<dbReference type="AlphaFoldDB" id="A0A9P6ZNC6"/>
<evidence type="ECO:0000313" key="2">
    <source>
        <dbReference type="Proteomes" id="UP000714275"/>
    </source>
</evidence>
<dbReference type="OrthoDB" id="3246760at2759"/>
<organism evidence="1 2">
    <name type="scientific">Suillus placidus</name>
    <dbReference type="NCBI Taxonomy" id="48579"/>
    <lineage>
        <taxon>Eukaryota</taxon>
        <taxon>Fungi</taxon>
        <taxon>Dikarya</taxon>
        <taxon>Basidiomycota</taxon>
        <taxon>Agaricomycotina</taxon>
        <taxon>Agaricomycetes</taxon>
        <taxon>Agaricomycetidae</taxon>
        <taxon>Boletales</taxon>
        <taxon>Suillineae</taxon>
        <taxon>Suillaceae</taxon>
        <taxon>Suillus</taxon>
    </lineage>
</organism>
<name>A0A9P6ZNC6_9AGAM</name>
<keyword evidence="2" id="KW-1185">Reference proteome</keyword>
<protein>
    <submittedName>
        <fullName evidence="1">Uncharacterized protein</fullName>
    </submittedName>
</protein>
<sequence>MSVIEPSTKSSITPLIRSPSIVRDPIMTSYIGRLNLPVSVTFDLQSHLSVVSPSVARSLGHPESVLQFSEILTGSYQGRSLMTDVGFEVACIVNTEVVIGLNWIAAWQIIGCKDDAPIPNYAFRLMSVSPGDTTIRAYLMATLTIPGDIFAANHPYLSVMLTLATVTRLPSVMEHLAQFFATIPSNIFAANHPYLSGRSPVTKAPSIHLAWEFAQNPSDHSRFVNMLRVSPEVFHVLLDLIEDHAIFQNNSNNAQAPVQLQLAVTLYRMGRYGNGASLEDIARYAGISEGSVEKFTERCFTAIEALHDAFVRFIVLFNL</sequence>
<evidence type="ECO:0000313" key="1">
    <source>
        <dbReference type="EMBL" id="KAG1772858.1"/>
    </source>
</evidence>
<comment type="caution">
    <text evidence="1">The sequence shown here is derived from an EMBL/GenBank/DDBJ whole genome shotgun (WGS) entry which is preliminary data.</text>
</comment>
<dbReference type="EMBL" id="JABBWD010000051">
    <property type="protein sequence ID" value="KAG1772858.1"/>
    <property type="molecule type" value="Genomic_DNA"/>
</dbReference>
<dbReference type="Proteomes" id="UP000714275">
    <property type="component" value="Unassembled WGS sequence"/>
</dbReference>
<accession>A0A9P6ZNC6</accession>
<gene>
    <name evidence="1" type="ORF">EV702DRAFT_1201320</name>
</gene>